<proteinExistence type="predicted"/>
<accession>A0AAD2GV30</accession>
<dbReference type="AlphaFoldDB" id="A0AAD2GV30"/>
<name>A0AAD2GV30_9AGAR</name>
<evidence type="ECO:0000313" key="2">
    <source>
        <dbReference type="Proteomes" id="UP001295794"/>
    </source>
</evidence>
<organism evidence="1 2">
    <name type="scientific">Mycena citricolor</name>
    <dbReference type="NCBI Taxonomy" id="2018698"/>
    <lineage>
        <taxon>Eukaryota</taxon>
        <taxon>Fungi</taxon>
        <taxon>Dikarya</taxon>
        <taxon>Basidiomycota</taxon>
        <taxon>Agaricomycotina</taxon>
        <taxon>Agaricomycetes</taxon>
        <taxon>Agaricomycetidae</taxon>
        <taxon>Agaricales</taxon>
        <taxon>Marasmiineae</taxon>
        <taxon>Mycenaceae</taxon>
        <taxon>Mycena</taxon>
    </lineage>
</organism>
<gene>
    <name evidence="1" type="ORF">MYCIT1_LOCUS4041</name>
</gene>
<feature type="non-terminal residue" evidence="1">
    <location>
        <position position="1"/>
    </location>
</feature>
<comment type="caution">
    <text evidence="1">The sequence shown here is derived from an EMBL/GenBank/DDBJ whole genome shotgun (WGS) entry which is preliminary data.</text>
</comment>
<reference evidence="1" key="1">
    <citation type="submission" date="2023-11" db="EMBL/GenBank/DDBJ databases">
        <authorList>
            <person name="De Vega J J."/>
            <person name="De Vega J J."/>
        </authorList>
    </citation>
    <scope>NUCLEOTIDE SEQUENCE</scope>
</reference>
<dbReference type="EMBL" id="CAVNYO010000048">
    <property type="protein sequence ID" value="CAK5264121.1"/>
    <property type="molecule type" value="Genomic_DNA"/>
</dbReference>
<sequence length="82" mass="9205">RGAAAEIISRIRCQERSWAIQRVYVSTVSEARTGEFYLLHPSLRTRVDGSFSDVSGRSSVRHAKFTATSIYRKTQCVALISI</sequence>
<evidence type="ECO:0000313" key="1">
    <source>
        <dbReference type="EMBL" id="CAK5264121.1"/>
    </source>
</evidence>
<protein>
    <submittedName>
        <fullName evidence="1">Uncharacterized protein</fullName>
    </submittedName>
</protein>
<dbReference type="Proteomes" id="UP001295794">
    <property type="component" value="Unassembled WGS sequence"/>
</dbReference>
<keyword evidence="2" id="KW-1185">Reference proteome</keyword>